<feature type="region of interest" description="Disordered" evidence="1">
    <location>
        <begin position="558"/>
        <end position="627"/>
    </location>
</feature>
<accession>A0A835Z1A3</accession>
<keyword evidence="3" id="KW-1185">Reference proteome</keyword>
<proteinExistence type="predicted"/>
<feature type="compositionally biased region" description="Pro residues" evidence="1">
    <location>
        <begin position="61"/>
        <end position="76"/>
    </location>
</feature>
<comment type="caution">
    <text evidence="2">The sequence shown here is derived from an EMBL/GenBank/DDBJ whole genome shotgun (WGS) entry which is preliminary data.</text>
</comment>
<reference evidence="2" key="1">
    <citation type="submission" date="2021-02" db="EMBL/GenBank/DDBJ databases">
        <title>First Annotated Genome of the Yellow-green Alga Tribonema minus.</title>
        <authorList>
            <person name="Mahan K.M."/>
        </authorList>
    </citation>
    <scope>NUCLEOTIDE SEQUENCE</scope>
    <source>
        <strain evidence="2">UTEX B ZZ1240</strain>
    </source>
</reference>
<evidence type="ECO:0000313" key="2">
    <source>
        <dbReference type="EMBL" id="KAG5181129.1"/>
    </source>
</evidence>
<evidence type="ECO:0000256" key="1">
    <source>
        <dbReference type="SAM" id="MobiDB-lite"/>
    </source>
</evidence>
<evidence type="ECO:0000313" key="3">
    <source>
        <dbReference type="Proteomes" id="UP000664859"/>
    </source>
</evidence>
<protein>
    <submittedName>
        <fullName evidence="2">Uncharacterized protein</fullName>
    </submittedName>
</protein>
<dbReference type="AlphaFoldDB" id="A0A835Z1A3"/>
<feature type="region of interest" description="Disordered" evidence="1">
    <location>
        <begin position="194"/>
        <end position="229"/>
    </location>
</feature>
<feature type="compositionally biased region" description="Polar residues" evidence="1">
    <location>
        <begin position="613"/>
        <end position="627"/>
    </location>
</feature>
<feature type="compositionally biased region" description="Low complexity" evidence="1">
    <location>
        <begin position="580"/>
        <end position="601"/>
    </location>
</feature>
<feature type="compositionally biased region" description="Low complexity" evidence="1">
    <location>
        <begin position="77"/>
        <end position="92"/>
    </location>
</feature>
<sequence>MKEDDDRLLKPVEEPYMETHFRAIHTAYHGTGVFDAASNGRCFLHKAASTVTVRMDRSAAPPAPTAAPPTPAPAPTAAPKASAPTAAASSTSRTEEHGLSYVLARALPGQDVVSLGDAWRKFLLQRAVIVFNGIAIFHDYTTDPDRSKKTNKRLDSAKVIKNRILKDIVKRAALIYDDEASEVANGYDVEEDLVPDLANDGDSDCDDNESVSEGEEAADDADDFDGMDGDGMDAEAGKAELGGGYTSIEEGVRTGGIMQAIVDTVTACQLLPPPRFHMYSNSVASTSYGRLSWPGLSWSQVNWFRLMRSPGTDLTVGGASDIPVNHCLKNLSMAAVLGRLPTCASGCVLLTPWEVNLVLERCDGRAHQDSPEALWTPLPHAKLRDTLPLSLSALVCVPGQRKGREVIQDWPLSNTRAEIVCKAADVGVNENNDTATCINGINCSTLYLFHTAKYLNVTADKQHLAYYFKSLHGQQVTYQQYWRGKLAEEQSANISKNTKMCKGRTVNTDDGSVVYDEMINVMLRGTWGPFETRITNWLEANNMSIADLDKLSDMLQKEPKWGTDKGNLPSDTGAAHLTQPSLSPASSSKKSTATAASTSTLPYSEASEPIGSRRSSASNFTKAHTYN</sequence>
<dbReference type="EMBL" id="JAFCMP010000335">
    <property type="protein sequence ID" value="KAG5181129.1"/>
    <property type="molecule type" value="Genomic_DNA"/>
</dbReference>
<name>A0A835Z1A3_9STRA</name>
<dbReference type="Proteomes" id="UP000664859">
    <property type="component" value="Unassembled WGS sequence"/>
</dbReference>
<feature type="region of interest" description="Disordered" evidence="1">
    <location>
        <begin position="55"/>
        <end position="94"/>
    </location>
</feature>
<gene>
    <name evidence="2" type="ORF">JKP88DRAFT_278984</name>
</gene>
<organism evidence="2 3">
    <name type="scientific">Tribonema minus</name>
    <dbReference type="NCBI Taxonomy" id="303371"/>
    <lineage>
        <taxon>Eukaryota</taxon>
        <taxon>Sar</taxon>
        <taxon>Stramenopiles</taxon>
        <taxon>Ochrophyta</taxon>
        <taxon>PX clade</taxon>
        <taxon>Xanthophyceae</taxon>
        <taxon>Tribonematales</taxon>
        <taxon>Tribonemataceae</taxon>
        <taxon>Tribonema</taxon>
    </lineage>
</organism>